<comment type="caution">
    <text evidence="2">The sequence shown here is derived from an EMBL/GenBank/DDBJ whole genome shotgun (WGS) entry which is preliminary data.</text>
</comment>
<sequence length="269" mass="30148">VLPESCEASCQNIVDETRHIALMSFMDIGFVRGFGPYSRTIPGIKKMSESNNYTTEGGGVLSFTRLRGSYLLHTWNMGPYFLVSQADLTSVIEKLKKLKSFEEETVRDVSSICRTMCLAQLQNSMPGPKVWRGIGRIPHEPQDYVYEYIGTVLEPVLDAVTRLGVQLQKRAGSTILKVVCYSWLEHVKAQKIKFSLWGAQQLLKDFHALAEWLRNYPGLDPEARTQILAVDVLRECEGVARLLMRQPPLVVGYTSQNQVAPLGPISAGK</sequence>
<dbReference type="PANTHER" id="PTHR21436">
    <property type="entry name" value="COILED-COIL DOMAIN-CONTAINING PROTEIN 142"/>
    <property type="match status" value="1"/>
</dbReference>
<feature type="non-terminal residue" evidence="2">
    <location>
        <position position="1"/>
    </location>
</feature>
<reference evidence="2 3" key="1">
    <citation type="journal article" date="2019" name="PLoS Biol.">
        <title>Sex chromosomes control vertical transmission of feminizing Wolbachia symbionts in an isopod.</title>
        <authorList>
            <person name="Becking T."/>
            <person name="Chebbi M.A."/>
            <person name="Giraud I."/>
            <person name="Moumen B."/>
            <person name="Laverre T."/>
            <person name="Caubet Y."/>
            <person name="Peccoud J."/>
            <person name="Gilbert C."/>
            <person name="Cordaux R."/>
        </authorList>
    </citation>
    <scope>NUCLEOTIDE SEQUENCE [LARGE SCALE GENOMIC DNA]</scope>
    <source>
        <strain evidence="2">ANa2</strain>
        <tissue evidence="2">Whole body excluding digestive tract and cuticle</tissue>
    </source>
</reference>
<dbReference type="AlphaFoldDB" id="A0A5N5SWI3"/>
<name>A0A5N5SWI3_9CRUS</name>
<proteinExistence type="predicted"/>
<gene>
    <name evidence="2" type="ORF">Anas_04028</name>
</gene>
<evidence type="ECO:0000259" key="1">
    <source>
        <dbReference type="Pfam" id="PF14923"/>
    </source>
</evidence>
<organism evidence="2 3">
    <name type="scientific">Armadillidium nasatum</name>
    <dbReference type="NCBI Taxonomy" id="96803"/>
    <lineage>
        <taxon>Eukaryota</taxon>
        <taxon>Metazoa</taxon>
        <taxon>Ecdysozoa</taxon>
        <taxon>Arthropoda</taxon>
        <taxon>Crustacea</taxon>
        <taxon>Multicrustacea</taxon>
        <taxon>Malacostraca</taxon>
        <taxon>Eumalacostraca</taxon>
        <taxon>Peracarida</taxon>
        <taxon>Isopoda</taxon>
        <taxon>Oniscidea</taxon>
        <taxon>Crinocheta</taxon>
        <taxon>Armadillidiidae</taxon>
        <taxon>Armadillidium</taxon>
    </lineage>
</organism>
<dbReference type="Pfam" id="PF14923">
    <property type="entry name" value="CCDC142"/>
    <property type="match status" value="1"/>
</dbReference>
<dbReference type="OrthoDB" id="6337789at2759"/>
<evidence type="ECO:0000313" key="3">
    <source>
        <dbReference type="Proteomes" id="UP000326759"/>
    </source>
</evidence>
<evidence type="ECO:0000313" key="2">
    <source>
        <dbReference type="EMBL" id="KAB7498275.1"/>
    </source>
</evidence>
<dbReference type="Proteomes" id="UP000326759">
    <property type="component" value="Unassembled WGS sequence"/>
</dbReference>
<dbReference type="PANTHER" id="PTHR21436:SF2">
    <property type="entry name" value="COILED-COIL DOMAIN-CONTAINING PROTEIN 142"/>
    <property type="match status" value="1"/>
</dbReference>
<dbReference type="InterPro" id="IPR055350">
    <property type="entry name" value="CCDC142_C"/>
</dbReference>
<accession>A0A5N5SWI3</accession>
<protein>
    <submittedName>
        <fullName evidence="2">Coiled-coil domain-containing protein</fullName>
    </submittedName>
</protein>
<dbReference type="EMBL" id="SEYY01019430">
    <property type="protein sequence ID" value="KAB7498275.1"/>
    <property type="molecule type" value="Genomic_DNA"/>
</dbReference>
<keyword evidence="3" id="KW-1185">Reference proteome</keyword>
<dbReference type="InterPro" id="IPR026700">
    <property type="entry name" value="CCDC142"/>
</dbReference>
<feature type="domain" description="Coiled-coil protein 142 C-terminal" evidence="1">
    <location>
        <begin position="82"/>
        <end position="247"/>
    </location>
</feature>